<dbReference type="AlphaFoldDB" id="A0A2R5F634"/>
<gene>
    <name evidence="1" type="ORF">PAT3040_06672</name>
</gene>
<evidence type="ECO:0000313" key="2">
    <source>
        <dbReference type="Proteomes" id="UP000245202"/>
    </source>
</evidence>
<organism evidence="1 2">
    <name type="scientific">Paenibacillus agaridevorans</name>
    <dbReference type="NCBI Taxonomy" id="171404"/>
    <lineage>
        <taxon>Bacteria</taxon>
        <taxon>Bacillati</taxon>
        <taxon>Bacillota</taxon>
        <taxon>Bacilli</taxon>
        <taxon>Bacillales</taxon>
        <taxon>Paenibacillaceae</taxon>
        <taxon>Paenibacillus</taxon>
    </lineage>
</organism>
<protein>
    <submittedName>
        <fullName evidence="1">Uncharacterized protein</fullName>
    </submittedName>
</protein>
<reference evidence="1 2" key="1">
    <citation type="submission" date="2017-08" db="EMBL/GenBank/DDBJ databases">
        <title>Substantial Increase in Enzyme Production by Combined Drug-Resistance Mutations in Paenibacillus agaridevorans.</title>
        <authorList>
            <person name="Tanaka Y."/>
            <person name="Funane K."/>
            <person name="Hosaka T."/>
            <person name="Shiwa Y."/>
            <person name="Fujita N."/>
            <person name="Miyazaki T."/>
            <person name="Yoshikawa H."/>
            <person name="Murakami K."/>
            <person name="Kasahara K."/>
            <person name="Inaoka T."/>
            <person name="Hiraga Y."/>
            <person name="Ochi K."/>
        </authorList>
    </citation>
    <scope>NUCLEOTIDE SEQUENCE [LARGE SCALE GENOMIC DNA]</scope>
    <source>
        <strain evidence="1 2">T-3040</strain>
    </source>
</reference>
<proteinExistence type="predicted"/>
<sequence length="48" mass="5131">MRALLLSMLLLVTVLLVYSAVAEGEDGMRSQTNEAGASISDYIRGMSP</sequence>
<dbReference type="Proteomes" id="UP000245202">
    <property type="component" value="Unassembled WGS sequence"/>
</dbReference>
<keyword evidence="2" id="KW-1185">Reference proteome</keyword>
<dbReference type="RefSeq" id="WP_179215672.1">
    <property type="nucleotide sequence ID" value="NZ_BDQX01000430.1"/>
</dbReference>
<name>A0A2R5F634_9BACL</name>
<evidence type="ECO:0000313" key="1">
    <source>
        <dbReference type="EMBL" id="GBG11824.1"/>
    </source>
</evidence>
<comment type="caution">
    <text evidence="1">The sequence shown here is derived from an EMBL/GenBank/DDBJ whole genome shotgun (WGS) entry which is preliminary data.</text>
</comment>
<dbReference type="EMBL" id="BDQX01000430">
    <property type="protein sequence ID" value="GBG11824.1"/>
    <property type="molecule type" value="Genomic_DNA"/>
</dbReference>
<accession>A0A2R5F634</accession>